<feature type="domain" description="Thioesterase" evidence="3">
    <location>
        <begin position="51"/>
        <end position="92"/>
    </location>
</feature>
<dbReference type="InterPro" id="IPR003736">
    <property type="entry name" value="PAAI_dom"/>
</dbReference>
<dbReference type="InterPro" id="IPR006683">
    <property type="entry name" value="Thioestr_dom"/>
</dbReference>
<dbReference type="PANTHER" id="PTHR43240">
    <property type="entry name" value="1,4-DIHYDROXY-2-NAPHTHOYL-COA THIOESTERASE 1"/>
    <property type="match status" value="1"/>
</dbReference>
<organism evidence="4 5">
    <name type="scientific">Mannheimia haemolytica</name>
    <name type="common">Pasteurella haemolytica</name>
    <dbReference type="NCBI Taxonomy" id="75985"/>
    <lineage>
        <taxon>Bacteria</taxon>
        <taxon>Pseudomonadati</taxon>
        <taxon>Pseudomonadota</taxon>
        <taxon>Gammaproteobacteria</taxon>
        <taxon>Pasteurellales</taxon>
        <taxon>Pasteurellaceae</taxon>
        <taxon>Mannheimia</taxon>
    </lineage>
</organism>
<dbReference type="SUPFAM" id="SSF54637">
    <property type="entry name" value="Thioesterase/thiol ester dehydrase-isomerase"/>
    <property type="match status" value="1"/>
</dbReference>
<dbReference type="Gene3D" id="3.10.129.10">
    <property type="entry name" value="Hotdog Thioesterase"/>
    <property type="match status" value="1"/>
</dbReference>
<evidence type="ECO:0000256" key="2">
    <source>
        <dbReference type="ARBA" id="ARBA00022801"/>
    </source>
</evidence>
<dbReference type="Pfam" id="PF03061">
    <property type="entry name" value="4HBT"/>
    <property type="match status" value="1"/>
</dbReference>
<dbReference type="Proteomes" id="UP000254802">
    <property type="component" value="Unassembled WGS sequence"/>
</dbReference>
<evidence type="ECO:0000259" key="3">
    <source>
        <dbReference type="Pfam" id="PF03061"/>
    </source>
</evidence>
<dbReference type="CDD" id="cd03443">
    <property type="entry name" value="PaaI_thioesterase"/>
    <property type="match status" value="1"/>
</dbReference>
<protein>
    <submittedName>
        <fullName evidence="4">Esterase HI_1161</fullName>
        <ecNumber evidence="4">3.1.2.-</ecNumber>
    </submittedName>
</protein>
<evidence type="ECO:0000313" key="4">
    <source>
        <dbReference type="EMBL" id="STY59482.1"/>
    </source>
</evidence>
<sequence length="111" mass="12070">MTIWKQTATCEQLNTLSQKSAVSHLGIEFTAIGEDWIEAQLQVDERTQQPFGVLHGGVSAALAETTANAGALMVCEPHQIAVGMELNISHFKIDSGRHKSDCQSYTAEIRA</sequence>
<dbReference type="EMBL" id="UGPN01000002">
    <property type="protein sequence ID" value="STY59482.1"/>
    <property type="molecule type" value="Genomic_DNA"/>
</dbReference>
<dbReference type="PANTHER" id="PTHR43240:SF5">
    <property type="entry name" value="1,4-DIHYDROXY-2-NAPHTHOYL-COA THIOESTERASE 1"/>
    <property type="match status" value="1"/>
</dbReference>
<dbReference type="GO" id="GO:0061522">
    <property type="term" value="F:1,4-dihydroxy-2-naphthoyl-CoA thioesterase activity"/>
    <property type="evidence" value="ECO:0007669"/>
    <property type="project" value="TreeGrafter"/>
</dbReference>
<gene>
    <name evidence="4" type="ORF">NCTC10638_00652</name>
</gene>
<reference evidence="4 5" key="1">
    <citation type="submission" date="2018-06" db="EMBL/GenBank/DDBJ databases">
        <authorList>
            <consortium name="Pathogen Informatics"/>
            <person name="Doyle S."/>
        </authorList>
    </citation>
    <scope>NUCLEOTIDE SEQUENCE [LARGE SCALE GENOMIC DNA]</scope>
    <source>
        <strain evidence="4 5">NCTC10638</strain>
    </source>
</reference>
<name>A0A378MTA5_MANHA</name>
<accession>A0A378MTA5</accession>
<dbReference type="AlphaFoldDB" id="A0A378MTA5"/>
<evidence type="ECO:0000313" key="5">
    <source>
        <dbReference type="Proteomes" id="UP000254802"/>
    </source>
</evidence>
<dbReference type="EC" id="3.1.2.-" evidence="4"/>
<dbReference type="GO" id="GO:0005829">
    <property type="term" value="C:cytosol"/>
    <property type="evidence" value="ECO:0007669"/>
    <property type="project" value="TreeGrafter"/>
</dbReference>
<dbReference type="NCBIfam" id="TIGR00369">
    <property type="entry name" value="unchar_dom_1"/>
    <property type="match status" value="1"/>
</dbReference>
<keyword evidence="2 4" id="KW-0378">Hydrolase</keyword>
<evidence type="ECO:0000256" key="1">
    <source>
        <dbReference type="ARBA" id="ARBA00008324"/>
    </source>
</evidence>
<comment type="similarity">
    <text evidence="1">Belongs to the thioesterase PaaI family.</text>
</comment>
<dbReference type="STRING" id="75985.WC39_01015"/>
<dbReference type="InterPro" id="IPR029069">
    <property type="entry name" value="HotDog_dom_sf"/>
</dbReference>
<proteinExistence type="inferred from homology"/>